<accession>A0ABQ0L2I8</accession>
<evidence type="ECO:0000313" key="2">
    <source>
        <dbReference type="EMBL" id="GAT45374.1"/>
    </source>
</evidence>
<feature type="region of interest" description="Disordered" evidence="1">
    <location>
        <begin position="140"/>
        <end position="251"/>
    </location>
</feature>
<keyword evidence="3" id="KW-1185">Reference proteome</keyword>
<organism evidence="2 3">
    <name type="scientific">Mycena chlorophos</name>
    <name type="common">Agaric fungus</name>
    <name type="synonym">Agaricus chlorophos</name>
    <dbReference type="NCBI Taxonomy" id="658473"/>
    <lineage>
        <taxon>Eukaryota</taxon>
        <taxon>Fungi</taxon>
        <taxon>Dikarya</taxon>
        <taxon>Basidiomycota</taxon>
        <taxon>Agaricomycotina</taxon>
        <taxon>Agaricomycetes</taxon>
        <taxon>Agaricomycetidae</taxon>
        <taxon>Agaricales</taxon>
        <taxon>Marasmiineae</taxon>
        <taxon>Mycenaceae</taxon>
        <taxon>Mycena</taxon>
    </lineage>
</organism>
<proteinExistence type="predicted"/>
<reference evidence="2" key="1">
    <citation type="submission" date="2014-09" db="EMBL/GenBank/DDBJ databases">
        <title>Genome sequence of the luminous mushroom Mycena chlorophos for searching fungal bioluminescence genes.</title>
        <authorList>
            <person name="Tanaka Y."/>
            <person name="Kasuga D."/>
            <person name="Oba Y."/>
            <person name="Hase S."/>
            <person name="Sato K."/>
            <person name="Oba Y."/>
            <person name="Sakakibara Y."/>
        </authorList>
    </citation>
    <scope>NUCLEOTIDE SEQUENCE</scope>
</reference>
<dbReference type="Proteomes" id="UP000815677">
    <property type="component" value="Unassembled WGS sequence"/>
</dbReference>
<evidence type="ECO:0000313" key="3">
    <source>
        <dbReference type="Proteomes" id="UP000815677"/>
    </source>
</evidence>
<gene>
    <name evidence="2" type="ORF">MCHLO_02960</name>
</gene>
<feature type="region of interest" description="Disordered" evidence="1">
    <location>
        <begin position="1"/>
        <end position="60"/>
    </location>
</feature>
<sequence length="251" mass="25814">MPSPSTLLRSMLGIDDNPNRADASTPTPAQSHLAPSANSTRNLKSSAQTRTTAIRRTRSSSWGDVRVTDTFTQATGAAELDELDDSVCEALYINAALRSRGLSYVCATASTGAAADESDDSEATATVTSEEVLAGSLQASIQGRPAPPSTRIGTLGRPVHAAASPSRRPSITGTISDKAPPAVPSESLGQNPAALRKTASASSLRLGRPRPLPAIPQAAPRPALRGGPSVPASLPDEGMPMDILASSRAKD</sequence>
<dbReference type="EMBL" id="DF841142">
    <property type="protein sequence ID" value="GAT45374.1"/>
    <property type="molecule type" value="Genomic_DNA"/>
</dbReference>
<evidence type="ECO:0000256" key="1">
    <source>
        <dbReference type="SAM" id="MobiDB-lite"/>
    </source>
</evidence>
<protein>
    <submittedName>
        <fullName evidence="2">Uncharacterized protein</fullName>
    </submittedName>
</protein>
<name>A0ABQ0L2I8_MYCCL</name>